<name>A0A499VZB6_STRAX</name>
<sequence>MPSGTNDPPAKATKPLTGIVPVVPPSRQLDPRQPAVDCATLRALRLRRTTHIPKEARFPDIDRRGAG</sequence>
<proteinExistence type="predicted"/>
<dbReference type="EMBL" id="AP019621">
    <property type="protein sequence ID" value="BBJ55081.1"/>
    <property type="molecule type" value="Genomic_DNA"/>
</dbReference>
<evidence type="ECO:0000313" key="2">
    <source>
        <dbReference type="EMBL" id="BBJ55081.1"/>
    </source>
</evidence>
<feature type="region of interest" description="Disordered" evidence="1">
    <location>
        <begin position="1"/>
        <end position="32"/>
    </location>
</feature>
<accession>A0A499VZB6</accession>
<organism evidence="2">
    <name type="scientific">Streptomyces avermitilis</name>
    <dbReference type="NCBI Taxonomy" id="33903"/>
    <lineage>
        <taxon>Bacteria</taxon>
        <taxon>Bacillati</taxon>
        <taxon>Actinomycetota</taxon>
        <taxon>Actinomycetes</taxon>
        <taxon>Kitasatosporales</taxon>
        <taxon>Streptomycetaceae</taxon>
        <taxon>Streptomyces</taxon>
    </lineage>
</organism>
<protein>
    <submittedName>
        <fullName evidence="2">Uncharacterized protein</fullName>
    </submittedName>
</protein>
<evidence type="ECO:0000256" key="1">
    <source>
        <dbReference type="SAM" id="MobiDB-lite"/>
    </source>
</evidence>
<gene>
    <name evidence="2" type="ORF">SAVMC3_77100</name>
</gene>
<reference evidence="2" key="1">
    <citation type="submission" date="2019-04" db="EMBL/GenBank/DDBJ databases">
        <title>Draft genome sequences of Streptomyces avermitilis MC3.</title>
        <authorList>
            <person name="Komaki H."/>
            <person name="Tamura T."/>
            <person name="Hosoyama A."/>
        </authorList>
    </citation>
    <scope>NUCLEOTIDE SEQUENCE</scope>
    <source>
        <strain evidence="2">MC3</strain>
    </source>
</reference>
<dbReference type="AlphaFoldDB" id="A0A499VZB6"/>